<evidence type="ECO:0000256" key="31">
    <source>
        <dbReference type="ARBA" id="ARBA00076617"/>
    </source>
</evidence>
<comment type="subcellular location">
    <subcellularLocation>
        <location evidence="1">Endoplasmic reticulum</location>
    </subcellularLocation>
    <subcellularLocation>
        <location evidence="2">Golgi apparatus</location>
    </subcellularLocation>
    <subcellularLocation>
        <location evidence="3">Membrane</location>
        <topology evidence="3">Single-pass type II membrane protein</topology>
    </subcellularLocation>
</comment>
<evidence type="ECO:0000256" key="23">
    <source>
        <dbReference type="ARBA" id="ARBA00047979"/>
    </source>
</evidence>
<feature type="binding site" evidence="35">
    <location>
        <begin position="2641"/>
        <end position="2643"/>
    </location>
    <ligand>
        <name>UDP-alpha-D-glucuronate</name>
        <dbReference type="ChEBI" id="CHEBI:58052"/>
    </ligand>
</feature>
<dbReference type="Gene3D" id="2.60.40.1760">
    <property type="entry name" value="glycosyl hydrolase (family 31)"/>
    <property type="match status" value="1"/>
</dbReference>
<dbReference type="InterPro" id="IPR017853">
    <property type="entry name" value="GH"/>
</dbReference>
<evidence type="ECO:0000256" key="2">
    <source>
        <dbReference type="ARBA" id="ARBA00004555"/>
    </source>
</evidence>
<feature type="non-terminal residue" evidence="45">
    <location>
        <position position="1"/>
    </location>
</feature>
<feature type="binding site" evidence="35">
    <location>
        <position position="2489"/>
    </location>
    <ligand>
        <name>UDP-alpha-D-glucuronate</name>
        <dbReference type="ChEBI" id="CHEBI:58052"/>
    </ligand>
</feature>
<dbReference type="Gene3D" id="3.90.550.10">
    <property type="entry name" value="Spore Coat Polysaccharide Biosynthesis Protein SpsA, Chain A"/>
    <property type="match status" value="1"/>
</dbReference>
<dbReference type="GO" id="GO:0046872">
    <property type="term" value="F:metal ion binding"/>
    <property type="evidence" value="ECO:0007669"/>
    <property type="project" value="UniProtKB-KW"/>
</dbReference>
<evidence type="ECO:0000256" key="34">
    <source>
        <dbReference type="PIRSR" id="PIRSR605027-1"/>
    </source>
</evidence>
<dbReference type="FunFam" id="2.60.40.1760:FF:000002">
    <property type="entry name" value="neutral alpha-glucosidase AB isoform X1"/>
    <property type="match status" value="1"/>
</dbReference>
<dbReference type="FunFam" id="2.60.40.1180:FF:000023">
    <property type="entry name" value="neutral alpha-glucosidase AB isoform X2"/>
    <property type="match status" value="1"/>
</dbReference>
<dbReference type="InterPro" id="IPR030458">
    <property type="entry name" value="Glyco_hydro_31_AS"/>
</dbReference>
<reference evidence="45" key="1">
    <citation type="journal article" date="2021" name="Evol. Appl.">
        <title>The genome of the Pyrenean desman and the effects of bottlenecks and inbreeding on the genomic landscape of an endangered species.</title>
        <authorList>
            <person name="Escoda L."/>
            <person name="Castresana J."/>
        </authorList>
    </citation>
    <scope>NUCLEOTIDE SEQUENCE</scope>
    <source>
        <strain evidence="45">IBE-C5619</strain>
    </source>
</reference>
<dbReference type="Pfam" id="PF14837">
    <property type="entry name" value="INTS5_N"/>
    <property type="match status" value="1"/>
</dbReference>
<dbReference type="EC" id="3.2.1.207" evidence="27"/>
<feature type="region of interest" description="Disordered" evidence="39">
    <location>
        <begin position="41"/>
        <end position="98"/>
    </location>
</feature>
<comment type="caution">
    <text evidence="45">The sequence shown here is derived from an EMBL/GenBank/DDBJ whole genome shotgun (WGS) entry which is preliminary data.</text>
</comment>
<dbReference type="EMBL" id="JAGFMF010011432">
    <property type="protein sequence ID" value="KAG8522747.1"/>
    <property type="molecule type" value="Genomic_DNA"/>
</dbReference>
<dbReference type="GO" id="GO:0106407">
    <property type="term" value="F:Glc2Man9GlcNAc2 oligosaccharide glucosidase activity"/>
    <property type="evidence" value="ECO:0007669"/>
    <property type="project" value="UniProtKB-EC"/>
</dbReference>
<feature type="site" description="Interaction with galactose moiety of substrate glycoprotein" evidence="37">
    <location>
        <position position="2651"/>
    </location>
</feature>
<evidence type="ECO:0000259" key="44">
    <source>
        <dbReference type="Pfam" id="PF21365"/>
    </source>
</evidence>
<evidence type="ECO:0000256" key="17">
    <source>
        <dbReference type="ARBA" id="ARBA00023034"/>
    </source>
</evidence>
<keyword evidence="18" id="KW-0472">Membrane</keyword>
<dbReference type="CDD" id="cd00218">
    <property type="entry name" value="GlcAT-I"/>
    <property type="match status" value="1"/>
</dbReference>
<feature type="compositionally biased region" description="Low complexity" evidence="39">
    <location>
        <begin position="2316"/>
        <end position="2325"/>
    </location>
</feature>
<dbReference type="PANTHER" id="PTHR31697:SF2">
    <property type="entry name" value="INTEGRATOR COMPLEX SUBUNIT 5"/>
    <property type="match status" value="1"/>
</dbReference>
<dbReference type="EC" id="2.4.1.135" evidence="8"/>
<keyword evidence="19 38" id="KW-0325">Glycoprotein</keyword>
<evidence type="ECO:0000259" key="41">
    <source>
        <dbReference type="Pfam" id="PF13802"/>
    </source>
</evidence>
<keyword evidence="15" id="KW-0735">Signal-anchor</keyword>
<evidence type="ECO:0000256" key="39">
    <source>
        <dbReference type="SAM" id="MobiDB-lite"/>
    </source>
</evidence>
<feature type="compositionally biased region" description="Basic residues" evidence="39">
    <location>
        <begin position="41"/>
        <end position="58"/>
    </location>
</feature>
<evidence type="ECO:0000256" key="8">
    <source>
        <dbReference type="ARBA" id="ARBA00012641"/>
    </source>
</evidence>
<sequence>QLHAHLAAVRRKAEARAELLYIYLGPPLGCDWLAGRGRARAQRKRRPELYSRRCHGGSRRKDQPSPNGSRAANPEPEMESMGRTRRGGGQDSRRVELKKKLFKRRRVLNRDRRLKRRVVGAVIDEGLITRHHLKKRASSARANITLSGKKRRKLLQQIRLAQKEKAAMQVEAAPQPARTSESQPKKQKKTTAPQDGFTAARMRCLNPPLPPRARARAPGCPRCATLPGPQGLPGLPRPPTVPRRSGSESPWHLPLPRGPAPIPSLLDRNRDPRELAAQELSQEIKAFLTGVDPILGHQLSAREHARCGLLLLRSLPPARAAVLDHLRGVFDESVRAHLAALDESPVAGPPHLRPPPPSHVPAGGPGLEDVVQEVQQVLSEFIRANPKAWAPVISAWSIDLMGQLSSTYSGQHQRVPHATGSLNELLQLWMGCRATRTLMDIYVQCLSALIGSCPDACVDALLDTSVQHSPHFDWVVAHIGSSFPGTIISRVLSCGLKDFCVHSGAGGGAGVSGGSSSQTPSTDPFPGSPAVPGEKRVPKIASVVGILGHLASRHGDSIRRELLRMFHDSLAGSAGGRSGDPSLQATVPFLLQLAVMSPALLGTVSGELVDCLKPPAVLSQLQQHLQGFPREELDNMLNLAVHLVSQASGAGAYRLLQFLVDTAMPASVITTQGLAVPDTVREACDRLIQLLLLHLQKLVHHRGGSPGEGVLGPSPPPRPVPFLDALRNHVGELCGETLRLERKRFLWQHQLLGLLSVYTRPSCGPEALGHLLSRARSPEELSLATQLYAGLVVSLSGLLPLAFRSCLARVHAGTLQPPFTTRFLRNLALLVGWEQQGGEGPVALGARFGESASAHLSDLAPLLLHPEEDVAEAAASLLAICPFPPEALSPSQLLGLVRAGVHRFFASLRLHGPQGVASASQLLTRLSQTSPAGLKAVLQLLVEGALHRGNTELFGGEVSRDSETPSVVSAPLTSASLLDTNRRHTAAVPGPGGIWSVFHAGVIGQGLKPPKFVQSRNQQEVIFNTQSLLSLLVHCCSAPGNTECGGCWGAPTLSPEAAKAVAVTLVESVCPDAAGAELTWPPEEHARATVERDLRIGRRFREQPLLFELLKLVAAAPPALCYCSVLLRGLLAALLGHWEASRHPDTAHSPWHLEASCTLVAVMAEGSLLPPALGNMHEVFSQLAPFEVRLLLLSVWGFLREHGPLPQKFIFQSERGRFIRDFSREGGEPQTLPCPCLFHVATSSGVFGVHGGWAPLGQDPLSPQSARMMLLKHNTPWIGLVLAYLGIFLGITLAVDRSNFKTCEESSFCKRQRNVRPGHSPYRALLDTLQLGPDGLTVHIINDVTKVLLLLELQGLQKNMTRIRIDELEPRRPRYRVPDVLVAEPATARLSISGRDDNSVELTVAEGPYKIILTSRPFRLDLLEDRSLLLSVNARGLLHFEHQRAPRASFSDKVSLTLGSMWDKIKNLFSSPFLQCLHSFGPLALYSLTPPSTSPSSLPSLDWSRQLSYLPGKDQKTQLRAMGPSPKNHLGMVTRQVGGELDLGKKRGEGEWNPEETQEKTEKDEPGAWEETFKTHSDSKPYGPMSVGLDFSLPGMEHVYGIPEHADNLRLKVTEGGDPYRLYNLDVFQYELYNFMALYGSVPVLLGHSPHRDLGIFWLNAAETWVDISSNTAGKTLFGKMLDYLQGSGETPQTDVRWMSESGIIDVFLLLGPSVFDVFRQYASLTGTQALPPLFSLGYHQSRWNYRDEADVLEVNQGFDDHNLPCDVIWLDIEHADGKRYFTWDPSRFPQPLTMLEHLASKRRKLVAIVDPHIKVDSGYRVHEELRKEGLYVKTRDGSDYEGWCWPGAASYPDFTNPRMRAWWANMFSFDNYEGSSSNLYVWNDMNEPSVFNGPEVTMLKDAQHYGGWEHRDVHNIYGLYVHMATADGLVLRSGGIERPFVLSRAFFAGSQRYGAVWTGDNTAEWDHLKISIPMCLSLGLVGLSFCGADVGGFFKNPEPELLLRWYQMGAYQPFFRAHAHLDTGRREPWLLPSQYHDLIRDALGQRYSLLPYWYTLFYQAHREGIPVMRPLWVHYPQDVTTFSIDDQFLLGDALLVHPVSDSGAHGVQVYLPGQGEVWYDTQSYQKHHGPQTLYLPVTLSSIPVFQRGGTIVPRWMRVRRSSDCMKDDPITLFVALSPQGTAQGELFLDDGHTFNYQNRHEFLLRRFSFSGNTLVSSSADPKSHFETPIWIERVVIIGAGKPAAVVLQTKGDRLSFQHDPETSVLILRKPGVNVASDWSLGGGTGSHLRRGLLADRKWAAAGACGPSTKLVTSSRRQVGPLQGRGLRGRGRRVPAGPCQPLRRRRHGHEAEAEECVSRLLPGIDRRPPLRAAAEQLRQKDLRITQLQADLRRPPPAPAQPPEPEALPTIYVVTPTYARLVQKAELVRLSQTLSLVPRLHWLLVEDAEGPTPLVSGLLAASGLLFTHLTVLTPKAQRLREGEPGWVHPRGVEQRNRALDWLRSGRGAVGGEKDPPPPGTRGVVYFADDDNTYSRELFEEMRWTRGVSVWPVGLVGGLRFEGPRVQDGRVVGFHTAWEPSRPFPVDMAGFAVALPLLLAKPNAQFDATAPRGHLESSLLSHLVDPKDLEPRAANCTRVLVWHTRTEKPKMKQEEQLQRQGRGSDPAVEV</sequence>
<dbReference type="Pfam" id="PF17719">
    <property type="entry name" value="DUF5564"/>
    <property type="match status" value="1"/>
</dbReference>
<feature type="region of interest" description="Disordered" evidence="39">
    <location>
        <begin position="510"/>
        <end position="534"/>
    </location>
</feature>
<keyword evidence="11 36" id="KW-0479">Metal-binding</keyword>
<dbReference type="PROSITE" id="PS00707">
    <property type="entry name" value="GLYCOSYL_HYDROL_F31_2"/>
    <property type="match status" value="1"/>
</dbReference>
<feature type="region of interest" description="Disordered" evidence="39">
    <location>
        <begin position="1541"/>
        <end position="1567"/>
    </location>
</feature>
<keyword evidence="17" id="KW-0333">Golgi apparatus</keyword>
<evidence type="ECO:0000256" key="12">
    <source>
        <dbReference type="ARBA" id="ARBA00022729"/>
    </source>
</evidence>
<keyword evidence="46" id="KW-1185">Reference proteome</keyword>
<comment type="pathway">
    <text evidence="5">Protein modification; protein glycosylation.</text>
</comment>
<evidence type="ECO:0000256" key="6">
    <source>
        <dbReference type="ARBA" id="ARBA00007706"/>
    </source>
</evidence>
<feature type="region of interest" description="Disordered" evidence="39">
    <location>
        <begin position="225"/>
        <end position="258"/>
    </location>
</feature>
<dbReference type="InterPro" id="IPR030459">
    <property type="entry name" value="Glyco_hydro_31_CS"/>
</dbReference>
<keyword evidence="9" id="KW-0808">Transferase</keyword>
<keyword evidence="14" id="KW-0256">Endoplasmic reticulum</keyword>
<evidence type="ECO:0000256" key="4">
    <source>
        <dbReference type="ARBA" id="ARBA00004833"/>
    </source>
</evidence>
<dbReference type="UniPathway" id="UPA00378"/>
<gene>
    <name evidence="45" type="ORF">J0S82_014744</name>
</gene>
<feature type="domain" description="Glycoside hydrolase family 31 TIM barrel" evidence="40">
    <location>
        <begin position="1730"/>
        <end position="2057"/>
    </location>
</feature>
<dbReference type="Pfam" id="PF14838">
    <property type="entry name" value="INTS5_C"/>
    <property type="match status" value="1"/>
</dbReference>
<evidence type="ECO:0000313" key="46">
    <source>
        <dbReference type="Proteomes" id="UP000700334"/>
    </source>
</evidence>
<dbReference type="OrthoDB" id="3237269at2759"/>
<dbReference type="GO" id="GO:0016020">
    <property type="term" value="C:membrane"/>
    <property type="evidence" value="ECO:0007669"/>
    <property type="project" value="UniProtKB-SubCell"/>
</dbReference>
<evidence type="ECO:0000256" key="33">
    <source>
        <dbReference type="ARBA" id="ARBA00080367"/>
    </source>
</evidence>
<dbReference type="GO" id="GO:0006491">
    <property type="term" value="P:N-glycan processing"/>
    <property type="evidence" value="ECO:0007669"/>
    <property type="project" value="UniProtKB-ARBA"/>
</dbReference>
<protein>
    <recommendedName>
        <fullName evidence="29">Galactosylgalactosylxylosylprotein 3-beta-glucuronosyltransferase 3</fullName>
        <ecNumber evidence="8">2.4.1.135</ecNumber>
        <ecNumber evidence="27">3.2.1.207</ecNumber>
    </recommendedName>
    <alternativeName>
        <fullName evidence="33">Alpha-glucosidase 2</fullName>
    </alternativeName>
    <alternativeName>
        <fullName evidence="31">Beta-1,3-glucuronyltransferase 3</fullName>
    </alternativeName>
    <alternativeName>
        <fullName evidence="22">Glucosidase II subunit alpha</fullName>
    </alternativeName>
    <alternativeName>
        <fullName evidence="30">Glucuronosyltransferase I</fullName>
    </alternativeName>
    <alternativeName>
        <fullName evidence="28">Neutral alpha-glucosidase AB</fullName>
    </alternativeName>
    <alternativeName>
        <fullName evidence="32">UDP-GlcUA:Gal beta-1,3-Gal-R glucuronyltransferase</fullName>
    </alternativeName>
</protein>
<dbReference type="SUPFAM" id="SSF53448">
    <property type="entry name" value="Nucleotide-diphospho-sugar transferases"/>
    <property type="match status" value="1"/>
</dbReference>
<dbReference type="GO" id="GO:0006024">
    <property type="term" value="P:glycosaminoglycan biosynthetic process"/>
    <property type="evidence" value="ECO:0007669"/>
    <property type="project" value="UniProtKB-ARBA"/>
</dbReference>
<evidence type="ECO:0000256" key="26">
    <source>
        <dbReference type="ARBA" id="ARBA00065147"/>
    </source>
</evidence>
<evidence type="ECO:0000256" key="15">
    <source>
        <dbReference type="ARBA" id="ARBA00022968"/>
    </source>
</evidence>
<feature type="compositionally biased region" description="Basic and acidic residues" evidence="39">
    <location>
        <begin position="2645"/>
        <end position="2655"/>
    </location>
</feature>
<dbReference type="GO" id="GO:0005975">
    <property type="term" value="P:carbohydrate metabolic process"/>
    <property type="evidence" value="ECO:0007669"/>
    <property type="project" value="InterPro"/>
</dbReference>
<feature type="active site" description="Proton donor/acceptor" evidence="34">
    <location>
        <position position="2614"/>
    </location>
</feature>
<evidence type="ECO:0000256" key="18">
    <source>
        <dbReference type="ARBA" id="ARBA00023136"/>
    </source>
</evidence>
<dbReference type="InterPro" id="IPR011013">
    <property type="entry name" value="Gal_mutarotase_sf_dom"/>
</dbReference>
<dbReference type="FunFam" id="3.20.20.80:FF:000039">
    <property type="entry name" value="Glucosidase, alpha neutral C"/>
    <property type="match status" value="1"/>
</dbReference>
<evidence type="ECO:0000256" key="36">
    <source>
        <dbReference type="PIRSR" id="PIRSR605027-3"/>
    </source>
</evidence>
<evidence type="ECO:0000256" key="19">
    <source>
        <dbReference type="ARBA" id="ARBA00023180"/>
    </source>
</evidence>
<feature type="domain" description="Integrator complex subunit 5 N-terminal" evidence="42">
    <location>
        <begin position="278"/>
        <end position="500"/>
    </location>
</feature>
<feature type="site" description="Interaction with galactose moiety of substrate glycoprotein" evidence="37">
    <location>
        <position position="2560"/>
    </location>
</feature>
<dbReference type="CDD" id="cd06603">
    <property type="entry name" value="GH31_GANC_GANAB_alpha"/>
    <property type="match status" value="1"/>
</dbReference>
<dbReference type="InterPro" id="IPR040316">
    <property type="entry name" value="INTS5"/>
</dbReference>
<keyword evidence="21" id="KW-0326">Glycosidase</keyword>
<feature type="compositionally biased region" description="Basic and acidic residues" evidence="39">
    <location>
        <begin position="1557"/>
        <end position="1567"/>
    </location>
</feature>
<evidence type="ECO:0000256" key="24">
    <source>
        <dbReference type="ARBA" id="ARBA00050632"/>
    </source>
</evidence>
<feature type="region of interest" description="Disordered" evidence="39">
    <location>
        <begin position="2311"/>
        <end position="2354"/>
    </location>
</feature>
<feature type="domain" description="Glycoside hydrolase family 31 N-terminal" evidence="41">
    <location>
        <begin position="1351"/>
        <end position="1667"/>
    </location>
</feature>
<dbReference type="Pfam" id="PF03360">
    <property type="entry name" value="Glyco_transf_43"/>
    <property type="match status" value="1"/>
</dbReference>
<comment type="similarity">
    <text evidence="6">Belongs to the glycosyltransferase 43 family.</text>
</comment>
<evidence type="ECO:0000256" key="37">
    <source>
        <dbReference type="PIRSR" id="PIRSR605027-4"/>
    </source>
</evidence>
<comment type="catalytic activity">
    <reaction evidence="23">
        <text>3-O-(beta-D-galactosyl-(1-&gt;3)-beta-D-galactosyl-(1-&gt;4)-beta-D-xylosyl)-L-seryl-[protein] + UDP-alpha-D-glucuronate = 3-O-(beta-D-GlcA-(1-&gt;3)-beta-D-Gal-(1-&gt;3)-beta-D-Gal-(1-&gt;4)-beta-D-Xyl)-L-seryl-[protein] + UDP + H(+)</text>
        <dbReference type="Rhea" id="RHEA:24168"/>
        <dbReference type="Rhea" id="RHEA-COMP:12571"/>
        <dbReference type="Rhea" id="RHEA-COMP:12573"/>
        <dbReference type="ChEBI" id="CHEBI:15378"/>
        <dbReference type="ChEBI" id="CHEBI:58052"/>
        <dbReference type="ChEBI" id="CHEBI:58223"/>
        <dbReference type="ChEBI" id="CHEBI:132090"/>
        <dbReference type="ChEBI" id="CHEBI:132093"/>
        <dbReference type="EC" id="2.4.1.135"/>
    </reaction>
</comment>
<evidence type="ECO:0000256" key="7">
    <source>
        <dbReference type="ARBA" id="ARBA00007806"/>
    </source>
</evidence>
<keyword evidence="12" id="KW-0732">Signal</keyword>
<dbReference type="GO" id="GO:0034472">
    <property type="term" value="P:snRNA 3'-end processing"/>
    <property type="evidence" value="ECO:0007669"/>
    <property type="project" value="TreeGrafter"/>
</dbReference>
<feature type="region of interest" description="Disordered" evidence="39">
    <location>
        <begin position="167"/>
        <end position="197"/>
    </location>
</feature>
<dbReference type="GO" id="GO:0033919">
    <property type="term" value="F:glucan 1,3-alpha-glucosidase activity"/>
    <property type="evidence" value="ECO:0007669"/>
    <property type="project" value="UniProtKB-ARBA"/>
</dbReference>
<dbReference type="SUPFAM" id="SSF51445">
    <property type="entry name" value="(Trans)glycosidases"/>
    <property type="match status" value="1"/>
</dbReference>
<evidence type="ECO:0000256" key="27">
    <source>
        <dbReference type="ARBA" id="ARBA00067008"/>
    </source>
</evidence>
<name>A0A8J6ART9_GALPY</name>
<feature type="binding site" evidence="35">
    <location>
        <begin position="2527"/>
        <end position="2529"/>
    </location>
    <ligand>
        <name>UDP-alpha-D-glucuronate</name>
        <dbReference type="ChEBI" id="CHEBI:58052"/>
    </ligand>
</feature>
<evidence type="ECO:0000256" key="20">
    <source>
        <dbReference type="ARBA" id="ARBA00023211"/>
    </source>
</evidence>
<feature type="binding site" evidence="35">
    <location>
        <begin position="2415"/>
        <end position="2417"/>
    </location>
    <ligand>
        <name>UDP-alpha-D-glucuronate</name>
        <dbReference type="ChEBI" id="CHEBI:58052"/>
    </ligand>
</feature>
<feature type="domain" description="Integrator complex subunit 5 C-terminal" evidence="43">
    <location>
        <begin position="539"/>
        <end position="1226"/>
    </location>
</feature>
<dbReference type="FunFam" id="3.90.550.10:FF:000044">
    <property type="entry name" value="Galactosylgalactosylxylosylprotein 3-beta-glucuronosyltransferase"/>
    <property type="match status" value="1"/>
</dbReference>
<evidence type="ECO:0000256" key="28">
    <source>
        <dbReference type="ARBA" id="ARBA00069533"/>
    </source>
</evidence>
<evidence type="ECO:0000256" key="13">
    <source>
        <dbReference type="ARBA" id="ARBA00022801"/>
    </source>
</evidence>
<keyword evidence="13" id="KW-0378">Hydrolase</keyword>
<dbReference type="GO" id="GO:0005794">
    <property type="term" value="C:Golgi apparatus"/>
    <property type="evidence" value="ECO:0007669"/>
    <property type="project" value="UniProtKB-SubCell"/>
</dbReference>
<evidence type="ECO:0000259" key="43">
    <source>
        <dbReference type="Pfam" id="PF14838"/>
    </source>
</evidence>
<dbReference type="InterPro" id="IPR025887">
    <property type="entry name" value="Glyco_hydro_31_N_dom"/>
</dbReference>
<dbReference type="Gene3D" id="3.20.20.80">
    <property type="entry name" value="Glycosidases"/>
    <property type="match status" value="1"/>
</dbReference>
<evidence type="ECO:0000259" key="40">
    <source>
        <dbReference type="Pfam" id="PF01055"/>
    </source>
</evidence>
<dbReference type="PANTHER" id="PTHR31697">
    <property type="entry name" value="INTEGRATOR COMPLEX SUBUNIT 5"/>
    <property type="match status" value="1"/>
</dbReference>
<evidence type="ECO:0000256" key="14">
    <source>
        <dbReference type="ARBA" id="ARBA00022824"/>
    </source>
</evidence>
<feature type="domain" description="Glycosyl hydrolase family 31 C-terminal" evidence="44">
    <location>
        <begin position="2065"/>
        <end position="2153"/>
    </location>
</feature>
<comment type="catalytic activity">
    <reaction evidence="25">
        <text>N(4)-(alpha-D-Glc-(1-&gt;3)-alpha-D-Glc-(1-&gt;3)-alpha-D-Man-(1-&gt;2)-alpha-D-Man-(1-&gt;2)-alpha-D-Man-(1-&gt;3)-[alpha-D-Man-(1-&gt;2)-alpha-D-Man-(1-&gt;3)-[alpha-D-Man-(1-&gt;2)-alpha-D-Man-(1-&gt;6)]-alpha-D-Man-(1-&gt;6)]-beta-D-Man-(1-&gt;4)-beta-D-GlcNAc-(1-&gt;4)-beta-D-GlcNAc)-L-asparaginyl-[protein] + H2O = N(4)-(alpha-D-Glc-(1-&gt;3)-alpha-D-Man-(1-&gt;2)-alpha-D-Man-(1-&gt;2)-alpha-D-Man-(1-&gt;3)-[alpha-D-Man-(1-&gt;2)-alpha-D-Man-(1-&gt;3)-[alpha-D-Man-(1-&gt;2)-alpha-D-Man-(1-&gt;6)]-alpha-D-Man-(1-&gt;6)]-beta-D-Man-(1-&gt;4)-beta-D-GlcNAc-(1-&gt;4)-beta-D-GlcNAc)-L-asparaginyl-[protein] + beta-D-glucose</text>
        <dbReference type="Rhea" id="RHEA:55996"/>
        <dbReference type="Rhea" id="RHEA-COMP:14355"/>
        <dbReference type="Rhea" id="RHEA-COMP:14357"/>
        <dbReference type="ChEBI" id="CHEBI:15377"/>
        <dbReference type="ChEBI" id="CHEBI:15903"/>
        <dbReference type="ChEBI" id="CHEBI:59080"/>
        <dbReference type="ChEBI" id="CHEBI:59082"/>
        <dbReference type="EC" id="3.2.1.207"/>
    </reaction>
</comment>
<proteinExistence type="inferred from homology"/>
<feature type="binding site" evidence="36">
    <location>
        <position position="2529"/>
    </location>
    <ligand>
        <name>Mn(2+)</name>
        <dbReference type="ChEBI" id="CHEBI:29035"/>
    </ligand>
</feature>
<dbReference type="FunFam" id="3.20.20.80:FF:000046">
    <property type="entry name" value="Glucosidase alpha, neutral C"/>
    <property type="match status" value="1"/>
</dbReference>
<evidence type="ECO:0000256" key="32">
    <source>
        <dbReference type="ARBA" id="ARBA00077056"/>
    </source>
</evidence>
<comment type="cofactor">
    <cofactor evidence="36">
        <name>Mn(2+)</name>
        <dbReference type="ChEBI" id="CHEBI:29035"/>
    </cofactor>
</comment>
<feature type="region of interest" description="Disordered" evidence="39">
    <location>
        <begin position="2645"/>
        <end position="2668"/>
    </location>
</feature>
<dbReference type="Pfam" id="PF01055">
    <property type="entry name" value="Glyco_hydro_31_2nd"/>
    <property type="match status" value="1"/>
</dbReference>
<evidence type="ECO:0000256" key="25">
    <source>
        <dbReference type="ARBA" id="ARBA00052396"/>
    </source>
</evidence>
<dbReference type="InterPro" id="IPR048395">
    <property type="entry name" value="Glyco_hydro_31_C"/>
</dbReference>
<dbReference type="SUPFAM" id="SSF51011">
    <property type="entry name" value="Glycosyl hydrolase domain"/>
    <property type="match status" value="1"/>
</dbReference>
<evidence type="ECO:0000256" key="1">
    <source>
        <dbReference type="ARBA" id="ARBA00004240"/>
    </source>
</evidence>
<evidence type="ECO:0000256" key="29">
    <source>
        <dbReference type="ARBA" id="ARBA00070430"/>
    </source>
</evidence>
<dbReference type="InterPro" id="IPR013780">
    <property type="entry name" value="Glyco_hydro_b"/>
</dbReference>
<feature type="binding site" evidence="35">
    <location>
        <position position="2446"/>
    </location>
    <ligand>
        <name>UDP-alpha-D-glucuronate</name>
        <dbReference type="ChEBI" id="CHEBI:58052"/>
    </ligand>
</feature>
<dbReference type="InterPro" id="IPR029044">
    <property type="entry name" value="Nucleotide-diphossugar_trans"/>
</dbReference>
<evidence type="ECO:0000256" key="38">
    <source>
        <dbReference type="PIRSR" id="PIRSR605027-6"/>
    </source>
</evidence>
<evidence type="ECO:0000256" key="11">
    <source>
        <dbReference type="ARBA" id="ARBA00022723"/>
    </source>
</evidence>
<dbReference type="InterPro" id="IPR005027">
    <property type="entry name" value="Glyco_trans_43"/>
</dbReference>
<dbReference type="GO" id="GO:0032039">
    <property type="term" value="C:integrator complex"/>
    <property type="evidence" value="ECO:0007669"/>
    <property type="project" value="InterPro"/>
</dbReference>
<evidence type="ECO:0000313" key="45">
    <source>
        <dbReference type="EMBL" id="KAG8522747.1"/>
    </source>
</evidence>
<evidence type="ECO:0000259" key="42">
    <source>
        <dbReference type="Pfam" id="PF14837"/>
    </source>
</evidence>
<evidence type="ECO:0000256" key="5">
    <source>
        <dbReference type="ARBA" id="ARBA00004922"/>
    </source>
</evidence>
<evidence type="ECO:0000256" key="10">
    <source>
        <dbReference type="ARBA" id="ARBA00022692"/>
    </source>
</evidence>
<keyword evidence="16" id="KW-1133">Transmembrane helix</keyword>
<dbReference type="InterPro" id="IPR037691">
    <property type="entry name" value="C11orf98"/>
</dbReference>
<dbReference type="Pfam" id="PF21365">
    <property type="entry name" value="Glyco_hydro_31_3rd"/>
    <property type="match status" value="1"/>
</dbReference>
<dbReference type="PROSITE" id="PS00129">
    <property type="entry name" value="GLYCOSYL_HYDROL_F31_1"/>
    <property type="match status" value="1"/>
</dbReference>
<dbReference type="GO" id="GO:0030246">
    <property type="term" value="F:carbohydrate binding"/>
    <property type="evidence" value="ECO:0007669"/>
    <property type="project" value="InterPro"/>
</dbReference>
<comment type="catalytic activity">
    <reaction evidence="24">
        <text>N(4)-(alpha-D-Glc-(1-&gt;3)-alpha-D-Man-(1-&gt;2)-alpha-D-Man-(1-&gt;2)-alpha-D-Man-(1-&gt;3)-[alpha-D-Man-(1-&gt;2)-alpha-D-Man-(1-&gt;3)-[alpha-D-Man-(1-&gt;2)-alpha-D-Man-(1-&gt;6)]-alpha-D-Man-(1-&gt;6)]-beta-D-Man-(1-&gt;4)-beta-D-GlcNAc-(1-&gt;4)-beta-D-GlcNAc)-L-asparaginyl-[protein] + H2O = N(4)-(alpha-D-Man-(1-&gt;2)-alpha-D-Man-(1-&gt;2)-alpha-D-Man-(1-&gt;3)-[alpha-D-Man-(1-&gt;2)-alpha-D-Man-(1-&gt;3)-[alpha-D-Man-(1-&gt;2)-alpha-D-Man-(1-&gt;6)]-alpha-D-Man-(1-&gt;6)]-beta-D-Man-(1-&gt;4)-beta-D-GlcNAc-(1-&gt;4)-beta-D-GlcNAc)-L-asparaginyl-[protein] (N-glucan mannose isomer 9A1,2,3B1,2,3) + beta-D-glucose</text>
        <dbReference type="Rhea" id="RHEA:56000"/>
        <dbReference type="Rhea" id="RHEA-COMP:14356"/>
        <dbReference type="Rhea" id="RHEA-COMP:14357"/>
        <dbReference type="ChEBI" id="CHEBI:15377"/>
        <dbReference type="ChEBI" id="CHEBI:15903"/>
        <dbReference type="ChEBI" id="CHEBI:59080"/>
        <dbReference type="ChEBI" id="CHEBI:139493"/>
        <dbReference type="EC" id="3.2.1.207"/>
    </reaction>
</comment>
<evidence type="ECO:0000256" key="3">
    <source>
        <dbReference type="ARBA" id="ARBA00004606"/>
    </source>
</evidence>
<evidence type="ECO:0000256" key="30">
    <source>
        <dbReference type="ARBA" id="ARBA00075640"/>
    </source>
</evidence>
<dbReference type="Pfam" id="PF13802">
    <property type="entry name" value="Gal_mutarotas_2"/>
    <property type="match status" value="1"/>
</dbReference>
<dbReference type="CDD" id="cd14752">
    <property type="entry name" value="GH31_N"/>
    <property type="match status" value="1"/>
</dbReference>
<organism evidence="45 46">
    <name type="scientific">Galemys pyrenaicus</name>
    <name type="common">Iberian desman</name>
    <name type="synonym">Pyrenean desman</name>
    <dbReference type="NCBI Taxonomy" id="202257"/>
    <lineage>
        <taxon>Eukaryota</taxon>
        <taxon>Metazoa</taxon>
        <taxon>Chordata</taxon>
        <taxon>Craniata</taxon>
        <taxon>Vertebrata</taxon>
        <taxon>Euteleostomi</taxon>
        <taxon>Mammalia</taxon>
        <taxon>Eutheria</taxon>
        <taxon>Laurasiatheria</taxon>
        <taxon>Eulipotyphla</taxon>
        <taxon>Talpidae</taxon>
        <taxon>Galemys</taxon>
    </lineage>
</organism>
<evidence type="ECO:0000256" key="35">
    <source>
        <dbReference type="PIRSR" id="PIRSR605027-2"/>
    </source>
</evidence>
<dbReference type="GO" id="GO:0015018">
    <property type="term" value="F:galactosylgalactosylxylosylprotein 3-beta-glucuronosyltransferase activity"/>
    <property type="evidence" value="ECO:0007669"/>
    <property type="project" value="UniProtKB-EC"/>
</dbReference>
<dbReference type="GO" id="GO:0005783">
    <property type="term" value="C:endoplasmic reticulum"/>
    <property type="evidence" value="ECO:0007669"/>
    <property type="project" value="UniProtKB-SubCell"/>
</dbReference>
<dbReference type="SUPFAM" id="SSF74650">
    <property type="entry name" value="Galactose mutarotase-like"/>
    <property type="match status" value="1"/>
</dbReference>
<feature type="binding site" evidence="35">
    <location>
        <position position="2494"/>
    </location>
    <ligand>
        <name>UDP-alpha-D-glucuronate</name>
        <dbReference type="ChEBI" id="CHEBI:58052"/>
    </ligand>
</feature>
<keyword evidence="20 36" id="KW-0464">Manganese</keyword>
<comment type="pathway">
    <text evidence="4">Glycan metabolism; N-glycan metabolism.</text>
</comment>
<dbReference type="Gene3D" id="2.60.40.1180">
    <property type="entry name" value="Golgi alpha-mannosidase II"/>
    <property type="match status" value="2"/>
</dbReference>
<feature type="compositionally biased region" description="Low complexity" evidence="39">
    <location>
        <begin position="225"/>
        <end position="234"/>
    </location>
</feature>
<evidence type="ECO:0000256" key="16">
    <source>
        <dbReference type="ARBA" id="ARBA00022989"/>
    </source>
</evidence>
<evidence type="ECO:0000256" key="21">
    <source>
        <dbReference type="ARBA" id="ARBA00023295"/>
    </source>
</evidence>
<evidence type="ECO:0000256" key="9">
    <source>
        <dbReference type="ARBA" id="ARBA00022679"/>
    </source>
</evidence>
<dbReference type="Proteomes" id="UP000700334">
    <property type="component" value="Unassembled WGS sequence"/>
</dbReference>
<dbReference type="InterPro" id="IPR029444">
    <property type="entry name" value="INTS5_C"/>
</dbReference>
<comment type="similarity">
    <text evidence="7">Belongs to the glycosyl hydrolase 31 family.</text>
</comment>
<accession>A0A8J6ART9</accession>
<dbReference type="InterPro" id="IPR000322">
    <property type="entry name" value="Glyco_hydro_31_TIM"/>
</dbReference>
<comment type="subunit">
    <text evidence="26">Homodimer; disulfide-linked. Interacts with PXYLP1; the interaction increases the 2-phosphoxylose phosphatase activity of PXYLP1 during completion of linkage region formation in a B3GAT3-mediated manner.</text>
</comment>
<feature type="glycosylation site" description="N-linked (GlcNAc...) asparagine" evidence="38">
    <location>
        <position position="2633"/>
    </location>
</feature>
<keyword evidence="10" id="KW-0812">Transmembrane</keyword>
<dbReference type="InterPro" id="IPR029445">
    <property type="entry name" value="INTS5_N"/>
</dbReference>
<evidence type="ECO:0000256" key="22">
    <source>
        <dbReference type="ARBA" id="ARBA00042895"/>
    </source>
</evidence>